<accession>A0ABP6AFZ2</accession>
<keyword evidence="2" id="KW-1185">Reference proteome</keyword>
<name>A0ABP6AFZ2_9ACTN</name>
<sequence>MIRYNSAHEPETITSLNGAVIRLCLEGISPSVALLEEDPELLGGFPGPGRSWRSVLSDVSRAGEGCD</sequence>
<organism evidence="1 2">
    <name type="scientific">Pilimelia columellifera subsp. columellifera</name>
    <dbReference type="NCBI Taxonomy" id="706583"/>
    <lineage>
        <taxon>Bacteria</taxon>
        <taxon>Bacillati</taxon>
        <taxon>Actinomycetota</taxon>
        <taxon>Actinomycetes</taxon>
        <taxon>Micromonosporales</taxon>
        <taxon>Micromonosporaceae</taxon>
        <taxon>Pilimelia</taxon>
    </lineage>
</organism>
<reference evidence="2" key="1">
    <citation type="journal article" date="2019" name="Int. J. Syst. Evol. Microbiol.">
        <title>The Global Catalogue of Microorganisms (GCM) 10K type strain sequencing project: providing services to taxonomists for standard genome sequencing and annotation.</title>
        <authorList>
            <consortium name="The Broad Institute Genomics Platform"/>
            <consortium name="The Broad Institute Genome Sequencing Center for Infectious Disease"/>
            <person name="Wu L."/>
            <person name="Ma J."/>
        </authorList>
    </citation>
    <scope>NUCLEOTIDE SEQUENCE [LARGE SCALE GENOMIC DNA]</scope>
    <source>
        <strain evidence="2">JCM 3367</strain>
    </source>
</reference>
<gene>
    <name evidence="1" type="ORF">GCM10010201_08590</name>
</gene>
<evidence type="ECO:0000313" key="2">
    <source>
        <dbReference type="Proteomes" id="UP001499978"/>
    </source>
</evidence>
<comment type="caution">
    <text evidence="1">The sequence shown here is derived from an EMBL/GenBank/DDBJ whole genome shotgun (WGS) entry which is preliminary data.</text>
</comment>
<dbReference type="Proteomes" id="UP001499978">
    <property type="component" value="Unassembled WGS sequence"/>
</dbReference>
<dbReference type="EMBL" id="BAAARY010000002">
    <property type="protein sequence ID" value="GAA2514646.1"/>
    <property type="molecule type" value="Genomic_DNA"/>
</dbReference>
<protein>
    <submittedName>
        <fullName evidence="1">Uncharacterized protein</fullName>
    </submittedName>
</protein>
<evidence type="ECO:0000313" key="1">
    <source>
        <dbReference type="EMBL" id="GAA2514646.1"/>
    </source>
</evidence>
<proteinExistence type="predicted"/>